<dbReference type="InterPro" id="IPR016315">
    <property type="entry name" value="Protohaem_IX_farnesylTrfase_mt"/>
</dbReference>
<evidence type="ECO:0000256" key="9">
    <source>
        <dbReference type="ARBA" id="ARBA00023136"/>
    </source>
</evidence>
<dbReference type="eggNOG" id="KOG1380">
    <property type="taxonomic scope" value="Eukaryota"/>
</dbReference>
<dbReference type="Gene3D" id="1.10.357.140">
    <property type="entry name" value="UbiA prenyltransferase"/>
    <property type="match status" value="1"/>
</dbReference>
<keyword evidence="7 11" id="KW-0496">Mitochondrion</keyword>
<evidence type="ECO:0000313" key="14">
    <source>
        <dbReference type="Proteomes" id="UP000182444"/>
    </source>
</evidence>
<reference evidence="13 14" key="1">
    <citation type="journal article" date="2016" name="PLoS ONE">
        <title>Sequence Assembly of Yarrowia lipolytica Strain W29/CLIB89 Shows Transposable Element Diversity.</title>
        <authorList>
            <person name="Magnan C."/>
            <person name="Yu J."/>
            <person name="Chang I."/>
            <person name="Jahn E."/>
            <person name="Kanomata Y."/>
            <person name="Wu J."/>
            <person name="Zeller M."/>
            <person name="Oakes M."/>
            <person name="Baldi P."/>
            <person name="Sandmeyer S."/>
        </authorList>
    </citation>
    <scope>NUCLEOTIDE SEQUENCE [LARGE SCALE GENOMIC DNA]</scope>
    <source>
        <strain evidence="14">CLIB89(W29)</strain>
    </source>
</reference>
<dbReference type="Pfam" id="PF01040">
    <property type="entry name" value="UbiA"/>
    <property type="match status" value="1"/>
</dbReference>
<dbReference type="InterPro" id="IPR030470">
    <property type="entry name" value="UbiA_prenylTrfase_CS"/>
</dbReference>
<keyword evidence="4 12" id="KW-0812">Transmembrane</keyword>
<evidence type="ECO:0000256" key="8">
    <source>
        <dbReference type="ARBA" id="ARBA00023133"/>
    </source>
</evidence>
<evidence type="ECO:0000256" key="7">
    <source>
        <dbReference type="ARBA" id="ARBA00023128"/>
    </source>
</evidence>
<evidence type="ECO:0000256" key="11">
    <source>
        <dbReference type="PIRNR" id="PIRNR001773"/>
    </source>
</evidence>
<dbReference type="GeneID" id="2908754"/>
<dbReference type="FunFam" id="1.10.357.140:FF:000004">
    <property type="entry name" value="Protoheme IX farnesyltransferase, mitochondrial"/>
    <property type="match status" value="1"/>
</dbReference>
<keyword evidence="6 12" id="KW-1133">Transmembrane helix</keyword>
<dbReference type="EMBL" id="CP017558">
    <property type="protein sequence ID" value="AOW07618.1"/>
    <property type="molecule type" value="Genomic_DNA"/>
</dbReference>
<evidence type="ECO:0000256" key="5">
    <source>
        <dbReference type="ARBA" id="ARBA00022946"/>
    </source>
</evidence>
<comment type="similarity">
    <text evidence="11">Belongs to the ubiA prenyltransferase family.</text>
</comment>
<dbReference type="HAMAP" id="MF_00154">
    <property type="entry name" value="CyoE_CtaB"/>
    <property type="match status" value="1"/>
</dbReference>
<keyword evidence="5" id="KW-0809">Transit peptide</keyword>
<evidence type="ECO:0000256" key="4">
    <source>
        <dbReference type="ARBA" id="ARBA00022692"/>
    </source>
</evidence>
<dbReference type="InterPro" id="IPR006369">
    <property type="entry name" value="Protohaem_IX_farnesylTrfase"/>
</dbReference>
<evidence type="ECO:0000256" key="6">
    <source>
        <dbReference type="ARBA" id="ARBA00022989"/>
    </source>
</evidence>
<dbReference type="InterPro" id="IPR000537">
    <property type="entry name" value="UbiA_prenyltransferase"/>
</dbReference>
<comment type="subcellular location">
    <subcellularLocation>
        <location evidence="1">Mitochondrion membrane</location>
        <topology evidence="1">Multi-pass membrane protein</topology>
    </subcellularLocation>
</comment>
<protein>
    <recommendedName>
        <fullName evidence="2 11">Protoheme IX farnesyltransferase, mitochondrial</fullName>
        <ecNumber evidence="11">2.5.1.-</ecNumber>
    </recommendedName>
    <alternativeName>
        <fullName evidence="10 11">Heme O synthase</fullName>
    </alternativeName>
</protein>
<dbReference type="GO" id="GO:0006784">
    <property type="term" value="P:heme A biosynthetic process"/>
    <property type="evidence" value="ECO:0007669"/>
    <property type="project" value="EnsemblFungi"/>
</dbReference>
<evidence type="ECO:0000256" key="1">
    <source>
        <dbReference type="ARBA" id="ARBA00004225"/>
    </source>
</evidence>
<gene>
    <name evidence="13" type="ORF">YALI1_F31135g</name>
</gene>
<dbReference type="OMA" id="MGREPDF"/>
<evidence type="ECO:0000313" key="13">
    <source>
        <dbReference type="EMBL" id="AOW07618.1"/>
    </source>
</evidence>
<feature type="transmembrane region" description="Helical" evidence="12">
    <location>
        <begin position="254"/>
        <end position="275"/>
    </location>
</feature>
<dbReference type="PROSITE" id="PS00943">
    <property type="entry name" value="UBIA"/>
    <property type="match status" value="1"/>
</dbReference>
<dbReference type="PANTHER" id="PTHR43448:SF2">
    <property type="entry name" value="PROTOHEME IX FARNESYLTRANSFERASE, MITOCHONDRIAL"/>
    <property type="match status" value="1"/>
</dbReference>
<dbReference type="PIRSF" id="PIRSF001773">
    <property type="entry name" value="COX10"/>
    <property type="match status" value="1"/>
</dbReference>
<evidence type="ECO:0000256" key="10">
    <source>
        <dbReference type="ARBA" id="ARBA00030253"/>
    </source>
</evidence>
<dbReference type="VEuPathDB" id="FungiDB:YALI1_F31135g"/>
<dbReference type="CDD" id="cd13957">
    <property type="entry name" value="PT_UbiA_Cox10"/>
    <property type="match status" value="1"/>
</dbReference>
<dbReference type="AlphaFoldDB" id="A0A1D8NPQ5"/>
<keyword evidence="8 11" id="KW-0350">Heme biosynthesis</keyword>
<dbReference type="RefSeq" id="XP_505800.3">
    <property type="nucleotide sequence ID" value="XM_505800.3"/>
</dbReference>
<feature type="transmembrane region" description="Helical" evidence="12">
    <location>
        <begin position="287"/>
        <end position="306"/>
    </location>
</feature>
<evidence type="ECO:0000256" key="2">
    <source>
        <dbReference type="ARBA" id="ARBA00016335"/>
    </source>
</evidence>
<dbReference type="VEuPathDB" id="FungiDB:YALI0_F23727g"/>
<sequence>MLLSNVAVNRTVVHTQLVSGSRSALHALSRTSHSVPVTHTHQRRHIFSHKRRLSSSTLAIPFALSNTNSATTAPLQFLSNVSLCRVTPGTITTSAKATAPNLDKMSAEAATTAAQASASPVEDSFLKKAVSCQSETEREAVMAARAAKKALRETKETWWAPYVALTKPRLTVLVVLSAMSSYALTPEAVSLTNLLFLTVGTALCSGSANAINMGREPAYDSMMTRTRGRPVVRGAVTPNQAFTFAGITGTVGTAALYFGVNPTVAILGASNIALYGGLYTTLKRKHIINTWVGAVVGAIPPLMGWAASGGSLLHPGAWCLAGLLYAWQFPHFNALSYSIRDEYKKAGYVMTAWKNPGLNARVGLRYALLMFPLCVGLSYYNVTDWWFVLDSSVLNAWMAWWAFKFWQQENVNIALAAAGKQYSQNPFARKLFWGSVVHLPGVLLLAMIHKKGQWDWLFGPSEDEKKKTLSS</sequence>
<dbReference type="Proteomes" id="UP000182444">
    <property type="component" value="Chromosome 1F"/>
</dbReference>
<feature type="transmembrane region" description="Helical" evidence="12">
    <location>
        <begin position="362"/>
        <end position="379"/>
    </location>
</feature>
<dbReference type="PANTHER" id="PTHR43448">
    <property type="entry name" value="PROTOHEME IX FARNESYLTRANSFERASE, MITOCHONDRIAL"/>
    <property type="match status" value="1"/>
</dbReference>
<proteinExistence type="inferred from homology"/>
<dbReference type="GO" id="GO:0008495">
    <property type="term" value="F:protoheme IX farnesyltransferase activity"/>
    <property type="evidence" value="ECO:0007669"/>
    <property type="project" value="InterPro"/>
</dbReference>
<dbReference type="EC" id="2.5.1.-" evidence="11"/>
<dbReference type="KEGG" id="yli:2908754"/>
<dbReference type="GO" id="GO:0031966">
    <property type="term" value="C:mitochondrial membrane"/>
    <property type="evidence" value="ECO:0007669"/>
    <property type="project" value="UniProtKB-SubCell"/>
</dbReference>
<feature type="transmembrane region" description="Helical" evidence="12">
    <location>
        <begin position="431"/>
        <end position="449"/>
    </location>
</feature>
<keyword evidence="3 11" id="KW-0808">Transferase</keyword>
<dbReference type="NCBIfam" id="TIGR01473">
    <property type="entry name" value="cyoE_ctaB"/>
    <property type="match status" value="1"/>
</dbReference>
<dbReference type="InterPro" id="IPR044878">
    <property type="entry name" value="UbiA_sf"/>
</dbReference>
<comment type="function">
    <text evidence="11">Converts protoheme IX and farnesyl diphosphate to heme O.</text>
</comment>
<dbReference type="SMR" id="A0A1D8NPQ5"/>
<organism evidence="13 14">
    <name type="scientific">Yarrowia lipolytica</name>
    <name type="common">Candida lipolytica</name>
    <dbReference type="NCBI Taxonomy" id="4952"/>
    <lineage>
        <taxon>Eukaryota</taxon>
        <taxon>Fungi</taxon>
        <taxon>Dikarya</taxon>
        <taxon>Ascomycota</taxon>
        <taxon>Saccharomycotina</taxon>
        <taxon>Dipodascomycetes</taxon>
        <taxon>Dipodascales</taxon>
        <taxon>Dipodascales incertae sedis</taxon>
        <taxon>Yarrowia</taxon>
    </lineage>
</organism>
<name>A0A1D8NPQ5_YARLL</name>
<evidence type="ECO:0000256" key="12">
    <source>
        <dbReference type="SAM" id="Phobius"/>
    </source>
</evidence>
<accession>A0A1D8NPQ5</accession>
<keyword evidence="9 11" id="KW-0472">Membrane</keyword>
<evidence type="ECO:0000256" key="3">
    <source>
        <dbReference type="ARBA" id="ARBA00022679"/>
    </source>
</evidence>